<evidence type="ECO:0000259" key="1">
    <source>
        <dbReference type="Pfam" id="PF00857"/>
    </source>
</evidence>
<evidence type="ECO:0000313" key="3">
    <source>
        <dbReference type="Proteomes" id="UP001501757"/>
    </source>
</evidence>
<comment type="caution">
    <text evidence="2">The sequence shown here is derived from an EMBL/GenBank/DDBJ whole genome shotgun (WGS) entry which is preliminary data.</text>
</comment>
<dbReference type="PANTHER" id="PTHR14119">
    <property type="entry name" value="HYDROLASE"/>
    <property type="match status" value="1"/>
</dbReference>
<keyword evidence="3" id="KW-1185">Reference proteome</keyword>
<reference evidence="2 3" key="1">
    <citation type="journal article" date="2019" name="Int. J. Syst. Evol. Microbiol.">
        <title>The Global Catalogue of Microorganisms (GCM) 10K type strain sequencing project: providing services to taxonomists for standard genome sequencing and annotation.</title>
        <authorList>
            <consortium name="The Broad Institute Genomics Platform"/>
            <consortium name="The Broad Institute Genome Sequencing Center for Infectious Disease"/>
            <person name="Wu L."/>
            <person name="Ma J."/>
        </authorList>
    </citation>
    <scope>NUCLEOTIDE SEQUENCE [LARGE SCALE GENOMIC DNA]</scope>
    <source>
        <strain evidence="2 3">JCM 13378</strain>
    </source>
</reference>
<dbReference type="CDD" id="cd01012">
    <property type="entry name" value="YcaC_related"/>
    <property type="match status" value="1"/>
</dbReference>
<keyword evidence="2" id="KW-0378">Hydrolase</keyword>
<dbReference type="Pfam" id="PF00857">
    <property type="entry name" value="Isochorismatase"/>
    <property type="match status" value="1"/>
</dbReference>
<sequence>MPTRLSAQNSALVLVDVQGKLARMMPDAESLIHRICVLLQGAVQLDIPILWLEQNPAGLGPTVPEISALLRARRPIAKQHFDACSEPDFARQIAALNRRYLILCGIEAHICVLQTALGLLTQKHAVYIVADAVASKQEAHKQLALQRLTQEGCRLCNVEMLLFEWLASAQHPAFKPLLPLIKSLPRL</sequence>
<feature type="domain" description="Isochorismatase-like" evidence="1">
    <location>
        <begin position="10"/>
        <end position="159"/>
    </location>
</feature>
<dbReference type="Gene3D" id="3.40.50.850">
    <property type="entry name" value="Isochorismatase-like"/>
    <property type="match status" value="1"/>
</dbReference>
<dbReference type="GO" id="GO:0016787">
    <property type="term" value="F:hydrolase activity"/>
    <property type="evidence" value="ECO:0007669"/>
    <property type="project" value="UniProtKB-KW"/>
</dbReference>
<proteinExistence type="predicted"/>
<protein>
    <submittedName>
        <fullName evidence="2">Hydrolase</fullName>
    </submittedName>
</protein>
<organism evidence="2 3">
    <name type="scientific">Bowmanella denitrificans</name>
    <dbReference type="NCBI Taxonomy" id="366582"/>
    <lineage>
        <taxon>Bacteria</taxon>
        <taxon>Pseudomonadati</taxon>
        <taxon>Pseudomonadota</taxon>
        <taxon>Gammaproteobacteria</taxon>
        <taxon>Alteromonadales</taxon>
        <taxon>Alteromonadaceae</taxon>
        <taxon>Bowmanella</taxon>
    </lineage>
</organism>
<dbReference type="RefSeq" id="WP_343844335.1">
    <property type="nucleotide sequence ID" value="NZ_BAAAEI010000008.1"/>
</dbReference>
<name>A0ABN0X392_9ALTE</name>
<dbReference type="SUPFAM" id="SSF52499">
    <property type="entry name" value="Isochorismatase-like hydrolases"/>
    <property type="match status" value="1"/>
</dbReference>
<dbReference type="InterPro" id="IPR036380">
    <property type="entry name" value="Isochorismatase-like_sf"/>
</dbReference>
<dbReference type="InterPro" id="IPR000868">
    <property type="entry name" value="Isochorismatase-like_dom"/>
</dbReference>
<dbReference type="PANTHER" id="PTHR14119:SF3">
    <property type="entry name" value="ISOCHORISMATASE DOMAIN-CONTAINING PROTEIN 2"/>
    <property type="match status" value="1"/>
</dbReference>
<dbReference type="EMBL" id="BAAAEI010000008">
    <property type="protein sequence ID" value="GAA0354048.1"/>
    <property type="molecule type" value="Genomic_DNA"/>
</dbReference>
<gene>
    <name evidence="2" type="ORF">GCM10009092_17950</name>
</gene>
<dbReference type="InterPro" id="IPR050993">
    <property type="entry name" value="Isochorismatase_domain"/>
</dbReference>
<accession>A0ABN0X392</accession>
<dbReference type="Proteomes" id="UP001501757">
    <property type="component" value="Unassembled WGS sequence"/>
</dbReference>
<evidence type="ECO:0000313" key="2">
    <source>
        <dbReference type="EMBL" id="GAA0354048.1"/>
    </source>
</evidence>